<dbReference type="InterPro" id="IPR036116">
    <property type="entry name" value="FN3_sf"/>
</dbReference>
<dbReference type="InterPro" id="IPR003598">
    <property type="entry name" value="Ig_sub2"/>
</dbReference>
<accession>A0ABP1QXH2</accession>
<feature type="compositionally biased region" description="Polar residues" evidence="3">
    <location>
        <begin position="812"/>
        <end position="822"/>
    </location>
</feature>
<name>A0ABP1QXH2_9HEXA</name>
<feature type="domain" description="Ig-like" evidence="5">
    <location>
        <begin position="1"/>
        <end position="59"/>
    </location>
</feature>
<feature type="domain" description="Ig-like" evidence="5">
    <location>
        <begin position="64"/>
        <end position="156"/>
    </location>
</feature>
<dbReference type="PROSITE" id="PS50853">
    <property type="entry name" value="FN3"/>
    <property type="match status" value="3"/>
</dbReference>
<evidence type="ECO:0000259" key="5">
    <source>
        <dbReference type="PROSITE" id="PS50835"/>
    </source>
</evidence>
<keyword evidence="4" id="KW-0812">Transmembrane</keyword>
<sequence length="1126" mass="123542">MPQPEVNWYRQDTNMPAGGRAESFDGGLRIRDARLEDEGLYFCQANNELGSVRAAARLSVHSRPKFIVRPRDVRIGLNGVAKFECGANGNPVPTVYWRKEGSQEIFLPSSTHGRIHVTPEGILRIQGVKKDDSGFFVCSAVSGAGARDTIARLEVTSQDQVPPPIIQFGPVNQTLPLTSLATIPCEVNGTPKPTIKWFKDGMELTPSDGTHSDSGDRIMPGGVMGSADGSKALRVIISVNGTLQISDLRATDSGQYTCVASSVSGETSATASLAVESPVNPNIAFHRTNPSLLPPPPSQPVVVNETQATSITLSWTWSPNKAVMPSRSQPLLGFTIESYSPDLQSGWLTLGHRIYSGTRPGEVIVHTVDGLKPDTTYLFVVRAENPEGFSAPSFISDPIRTKHGTRRSSDVEEVDEEEARNQLSGSDIELISAEPASSTSIRISWKVSKASMRFIDGYYIRYRDISPDQPLKGFNVLTVVAQKNHFDAYAHVIPNLKKYTMYEIFVGPFYKNVEGQPSNSKMISTMEDKPSAPPKNLIFKMMNSTAGSVRWSPLESQQHNGILRGFRVEIRGNDSRLHAEMDFGPNITSIVLSNLTLGRSYFVRVCGYTSVGFGPYSQPLKIEMDPALLSPSGAEQNGVTAEDGNASQILKEVWFIILMGCLLFILLLFLVIILYTRRKSHGKKDHISSVMVAPHTDSQFVSGKQSLWIDQRWRPTDASDKDSNRSEAKLLANHHLVNGELTETTDYAEVDPQNLTTFYNTSNKGLALHPHPQTLLQLQQQMQAQQQPDLTPYATTTLIQQRRPNYDPLPSNPVSLTKNMLNDSRDRESDQFSSGRSKLSIGSNNFNKFKSAHASPSPSPSAPLKMMPMSSRMGCYPSPGPNRSHLVPLEHQAAMPSLHHPYHNAHHANENLYHIGEIFNPNKSASVTNGFSEAVYQSGDPEDSNFLPQQALCPLIDREIQSSLPSLASDSTSCNLYAEADDVMPSAVNGCSTGGNMSGNSGGSSGGRPIKNSRSTSPAYSSDSFNSGKSGNKRLYNGKGSKKKFDNGCKSLERRHLAPLLPGSRHDDPNVYTRSPYSVSDVNGFQKLGRFQRPTVSQNHLDNDYHDWQHDPSAIKLAKTLKETNA</sequence>
<dbReference type="PANTHER" id="PTHR44170">
    <property type="entry name" value="PROTEIN SIDEKICK"/>
    <property type="match status" value="1"/>
</dbReference>
<dbReference type="Pfam" id="PF13927">
    <property type="entry name" value="Ig_3"/>
    <property type="match status" value="1"/>
</dbReference>
<dbReference type="SMART" id="SM00409">
    <property type="entry name" value="IG"/>
    <property type="match status" value="3"/>
</dbReference>
<dbReference type="SMART" id="SM00408">
    <property type="entry name" value="IGc2"/>
    <property type="match status" value="3"/>
</dbReference>
<evidence type="ECO:0008006" key="9">
    <source>
        <dbReference type="Google" id="ProtNLM"/>
    </source>
</evidence>
<evidence type="ECO:0000256" key="2">
    <source>
        <dbReference type="ARBA" id="ARBA00023157"/>
    </source>
</evidence>
<feature type="region of interest" description="Disordered" evidence="3">
    <location>
        <begin position="800"/>
        <end position="844"/>
    </location>
</feature>
<dbReference type="SUPFAM" id="SSF49265">
    <property type="entry name" value="Fibronectin type III"/>
    <property type="match status" value="2"/>
</dbReference>
<gene>
    <name evidence="7" type="ORF">ODALV1_LOCUS14894</name>
</gene>
<dbReference type="PROSITE" id="PS50835">
    <property type="entry name" value="IG_LIKE"/>
    <property type="match status" value="3"/>
</dbReference>
<dbReference type="InterPro" id="IPR003599">
    <property type="entry name" value="Ig_sub"/>
</dbReference>
<feature type="domain" description="Fibronectin type-III" evidence="6">
    <location>
        <begin position="533"/>
        <end position="627"/>
    </location>
</feature>
<dbReference type="Proteomes" id="UP001642540">
    <property type="component" value="Unassembled WGS sequence"/>
</dbReference>
<dbReference type="Pfam" id="PF07679">
    <property type="entry name" value="I-set"/>
    <property type="match status" value="2"/>
</dbReference>
<keyword evidence="4" id="KW-0472">Membrane</keyword>
<keyword evidence="2" id="KW-1015">Disulfide bond</keyword>
<keyword evidence="8" id="KW-1185">Reference proteome</keyword>
<dbReference type="InterPro" id="IPR013098">
    <property type="entry name" value="Ig_I-set"/>
</dbReference>
<evidence type="ECO:0000256" key="1">
    <source>
        <dbReference type="ARBA" id="ARBA00022737"/>
    </source>
</evidence>
<feature type="domain" description="Fibronectin type-III" evidence="6">
    <location>
        <begin position="296"/>
        <end position="404"/>
    </location>
</feature>
<dbReference type="InterPro" id="IPR007110">
    <property type="entry name" value="Ig-like_dom"/>
</dbReference>
<keyword evidence="4" id="KW-1133">Transmembrane helix</keyword>
<feature type="region of interest" description="Disordered" evidence="3">
    <location>
        <begin position="392"/>
        <end position="419"/>
    </location>
</feature>
<dbReference type="EMBL" id="CAXLJM020000046">
    <property type="protein sequence ID" value="CAL8111282.1"/>
    <property type="molecule type" value="Genomic_DNA"/>
</dbReference>
<comment type="caution">
    <text evidence="7">The sequence shown here is derived from an EMBL/GenBank/DDBJ whole genome shotgun (WGS) entry which is preliminary data.</text>
</comment>
<dbReference type="Gene3D" id="2.60.40.10">
    <property type="entry name" value="Immunoglobulins"/>
    <property type="match status" value="6"/>
</dbReference>
<protein>
    <recommendedName>
        <fullName evidence="9">Roundabout 2</fullName>
    </recommendedName>
</protein>
<evidence type="ECO:0000256" key="4">
    <source>
        <dbReference type="SAM" id="Phobius"/>
    </source>
</evidence>
<evidence type="ECO:0000313" key="7">
    <source>
        <dbReference type="EMBL" id="CAL8111282.1"/>
    </source>
</evidence>
<feature type="region of interest" description="Disordered" evidence="3">
    <location>
        <begin position="989"/>
        <end position="1048"/>
    </location>
</feature>
<evidence type="ECO:0000256" key="3">
    <source>
        <dbReference type="SAM" id="MobiDB-lite"/>
    </source>
</evidence>
<evidence type="ECO:0000259" key="6">
    <source>
        <dbReference type="PROSITE" id="PS50853"/>
    </source>
</evidence>
<feature type="domain" description="Fibronectin type-III" evidence="6">
    <location>
        <begin position="427"/>
        <end position="528"/>
    </location>
</feature>
<reference evidence="7 8" key="1">
    <citation type="submission" date="2024-08" db="EMBL/GenBank/DDBJ databases">
        <authorList>
            <person name="Cucini C."/>
            <person name="Frati F."/>
        </authorList>
    </citation>
    <scope>NUCLEOTIDE SEQUENCE [LARGE SCALE GENOMIC DNA]</scope>
</reference>
<proteinExistence type="predicted"/>
<dbReference type="InterPro" id="IPR013783">
    <property type="entry name" value="Ig-like_fold"/>
</dbReference>
<feature type="compositionally biased region" description="Polar residues" evidence="3">
    <location>
        <begin position="1012"/>
        <end position="1030"/>
    </location>
</feature>
<feature type="compositionally biased region" description="Polar residues" evidence="3">
    <location>
        <begin position="831"/>
        <end position="844"/>
    </location>
</feature>
<keyword evidence="1" id="KW-0677">Repeat</keyword>
<organism evidence="7 8">
    <name type="scientific">Orchesella dallaii</name>
    <dbReference type="NCBI Taxonomy" id="48710"/>
    <lineage>
        <taxon>Eukaryota</taxon>
        <taxon>Metazoa</taxon>
        <taxon>Ecdysozoa</taxon>
        <taxon>Arthropoda</taxon>
        <taxon>Hexapoda</taxon>
        <taxon>Collembola</taxon>
        <taxon>Entomobryomorpha</taxon>
        <taxon>Entomobryoidea</taxon>
        <taxon>Orchesellidae</taxon>
        <taxon>Orchesellinae</taxon>
        <taxon>Orchesella</taxon>
    </lineage>
</organism>
<feature type="domain" description="Ig-like" evidence="5">
    <location>
        <begin position="163"/>
        <end position="274"/>
    </location>
</feature>
<feature type="transmembrane region" description="Helical" evidence="4">
    <location>
        <begin position="653"/>
        <end position="675"/>
    </location>
</feature>
<dbReference type="Pfam" id="PF00041">
    <property type="entry name" value="fn3"/>
    <property type="match status" value="2"/>
</dbReference>
<dbReference type="SMART" id="SM00060">
    <property type="entry name" value="FN3"/>
    <property type="match status" value="3"/>
</dbReference>
<dbReference type="InterPro" id="IPR003961">
    <property type="entry name" value="FN3_dom"/>
</dbReference>
<evidence type="ECO:0000313" key="8">
    <source>
        <dbReference type="Proteomes" id="UP001642540"/>
    </source>
</evidence>
<feature type="compositionally biased region" description="Gly residues" evidence="3">
    <location>
        <begin position="992"/>
        <end position="1006"/>
    </location>
</feature>
<dbReference type="PANTHER" id="PTHR44170:SF60">
    <property type="entry name" value="ROUNDABOUT HOMOLOG 1"/>
    <property type="match status" value="1"/>
</dbReference>
<dbReference type="CDD" id="cd00063">
    <property type="entry name" value="FN3"/>
    <property type="match status" value="3"/>
</dbReference>
<dbReference type="InterPro" id="IPR036179">
    <property type="entry name" value="Ig-like_dom_sf"/>
</dbReference>
<dbReference type="SUPFAM" id="SSF48726">
    <property type="entry name" value="Immunoglobulin"/>
    <property type="match status" value="3"/>
</dbReference>